<accession>A0A816J6U9</accession>
<dbReference type="Proteomes" id="UP001295469">
    <property type="component" value="Chromosome C09"/>
</dbReference>
<dbReference type="AlphaFoldDB" id="A0A816J6U9"/>
<protein>
    <submittedName>
        <fullName evidence="2">(rape) hypothetical protein</fullName>
    </submittedName>
</protein>
<reference evidence="2" key="1">
    <citation type="submission" date="2021-01" db="EMBL/GenBank/DDBJ databases">
        <authorList>
            <consortium name="Genoscope - CEA"/>
            <person name="William W."/>
        </authorList>
    </citation>
    <scope>NUCLEOTIDE SEQUENCE</scope>
</reference>
<sequence length="55" mass="6101">MAKQKAKSGTLASRESYVEYSRPSNTSTKTTVETYVCVLGFGKLLLSINKEQKLD</sequence>
<dbReference type="EMBL" id="HG994373">
    <property type="protein sequence ID" value="CAF1737401.1"/>
    <property type="molecule type" value="Genomic_DNA"/>
</dbReference>
<name>A0A816J6U9_BRANA</name>
<organism evidence="2">
    <name type="scientific">Brassica napus</name>
    <name type="common">Rape</name>
    <dbReference type="NCBI Taxonomy" id="3708"/>
    <lineage>
        <taxon>Eukaryota</taxon>
        <taxon>Viridiplantae</taxon>
        <taxon>Streptophyta</taxon>
        <taxon>Embryophyta</taxon>
        <taxon>Tracheophyta</taxon>
        <taxon>Spermatophyta</taxon>
        <taxon>Magnoliopsida</taxon>
        <taxon>eudicotyledons</taxon>
        <taxon>Gunneridae</taxon>
        <taxon>Pentapetalae</taxon>
        <taxon>rosids</taxon>
        <taxon>malvids</taxon>
        <taxon>Brassicales</taxon>
        <taxon>Brassicaceae</taxon>
        <taxon>Brassiceae</taxon>
        <taxon>Brassica</taxon>
    </lineage>
</organism>
<feature type="region of interest" description="Disordered" evidence="1">
    <location>
        <begin position="1"/>
        <end position="25"/>
    </location>
</feature>
<proteinExistence type="predicted"/>
<evidence type="ECO:0000256" key="1">
    <source>
        <dbReference type="SAM" id="MobiDB-lite"/>
    </source>
</evidence>
<evidence type="ECO:0000313" key="2">
    <source>
        <dbReference type="EMBL" id="CAF1737401.1"/>
    </source>
</evidence>
<gene>
    <name evidence="2" type="ORF">DARMORV10_C09P30480.1</name>
</gene>